<comment type="similarity">
    <text evidence="1">Belongs to the RICTOR family.</text>
</comment>
<feature type="compositionally biased region" description="Acidic residues" evidence="2">
    <location>
        <begin position="1496"/>
        <end position="1513"/>
    </location>
</feature>
<evidence type="ECO:0000256" key="2">
    <source>
        <dbReference type="SAM" id="MobiDB-lite"/>
    </source>
</evidence>
<dbReference type="InterPro" id="IPR016024">
    <property type="entry name" value="ARM-type_fold"/>
</dbReference>
<dbReference type="InterPro" id="IPR028268">
    <property type="entry name" value="Pianissimo_fam"/>
</dbReference>
<accession>A0AA85JQR0</accession>
<dbReference type="PANTHER" id="PTHR13298">
    <property type="entry name" value="CYTOSOLIC REGULATOR PIANISSIMO"/>
    <property type="match status" value="1"/>
</dbReference>
<evidence type="ECO:0000313" key="6">
    <source>
        <dbReference type="Proteomes" id="UP000050795"/>
    </source>
</evidence>
<feature type="compositionally biased region" description="Low complexity" evidence="2">
    <location>
        <begin position="1099"/>
        <end position="1110"/>
    </location>
</feature>
<evidence type="ECO:0000313" key="7">
    <source>
        <dbReference type="WBParaSite" id="TREG1_4560.3"/>
    </source>
</evidence>
<dbReference type="Proteomes" id="UP000050795">
    <property type="component" value="Unassembled WGS sequence"/>
</dbReference>
<dbReference type="InterPro" id="IPR029452">
    <property type="entry name" value="RICTOR_V"/>
</dbReference>
<feature type="domain" description="Rapamycin-insensitive companion of mTOR" evidence="5">
    <location>
        <begin position="1638"/>
        <end position="1709"/>
    </location>
</feature>
<evidence type="ECO:0008006" key="8">
    <source>
        <dbReference type="Google" id="ProtNLM"/>
    </source>
</evidence>
<evidence type="ECO:0000259" key="5">
    <source>
        <dbReference type="SMART" id="SM01310"/>
    </source>
</evidence>
<evidence type="ECO:0000256" key="1">
    <source>
        <dbReference type="ARBA" id="ARBA00008878"/>
    </source>
</evidence>
<feature type="region of interest" description="Disordered" evidence="2">
    <location>
        <begin position="1858"/>
        <end position="1884"/>
    </location>
</feature>
<feature type="region of interest" description="Disordered" evidence="2">
    <location>
        <begin position="2192"/>
        <end position="2245"/>
    </location>
</feature>
<feature type="region of interest" description="Disordered" evidence="2">
    <location>
        <begin position="1360"/>
        <end position="1415"/>
    </location>
</feature>
<dbReference type="SMART" id="SM01310">
    <property type="entry name" value="RICTOR_V"/>
    <property type="match status" value="1"/>
</dbReference>
<evidence type="ECO:0000259" key="3">
    <source>
        <dbReference type="SMART" id="SM01307"/>
    </source>
</evidence>
<reference evidence="7" key="2">
    <citation type="submission" date="2023-11" db="UniProtKB">
        <authorList>
            <consortium name="WormBaseParasite"/>
        </authorList>
    </citation>
    <scope>IDENTIFICATION</scope>
</reference>
<dbReference type="WBParaSite" id="TREG1_4560.3">
    <property type="protein sequence ID" value="TREG1_4560.3"/>
    <property type="gene ID" value="TREG1_4560"/>
</dbReference>
<dbReference type="GO" id="GO:0038203">
    <property type="term" value="P:TORC2 signaling"/>
    <property type="evidence" value="ECO:0007669"/>
    <property type="project" value="TreeGrafter"/>
</dbReference>
<reference evidence="6" key="1">
    <citation type="submission" date="2022-06" db="EMBL/GenBank/DDBJ databases">
        <authorList>
            <person name="Berger JAMES D."/>
            <person name="Berger JAMES D."/>
        </authorList>
    </citation>
    <scope>NUCLEOTIDE SEQUENCE [LARGE SCALE GENOMIC DNA]</scope>
</reference>
<dbReference type="GO" id="GO:0031932">
    <property type="term" value="C:TORC2 complex"/>
    <property type="evidence" value="ECO:0007669"/>
    <property type="project" value="InterPro"/>
</dbReference>
<feature type="region of interest" description="Disordered" evidence="2">
    <location>
        <begin position="2070"/>
        <end position="2089"/>
    </location>
</feature>
<feature type="region of interest" description="Disordered" evidence="2">
    <location>
        <begin position="1493"/>
        <end position="1520"/>
    </location>
</feature>
<evidence type="ECO:0000259" key="4">
    <source>
        <dbReference type="SMART" id="SM01308"/>
    </source>
</evidence>
<dbReference type="Pfam" id="PF14668">
    <property type="entry name" value="RICTOR_V"/>
    <property type="match status" value="1"/>
</dbReference>
<dbReference type="SMART" id="SM01308">
    <property type="entry name" value="RICTOR_N"/>
    <property type="match status" value="1"/>
</dbReference>
<dbReference type="InterPro" id="IPR029451">
    <property type="entry name" value="RICTOR_M"/>
</dbReference>
<name>A0AA85JQR0_TRIRE</name>
<feature type="compositionally biased region" description="Polar residues" evidence="2">
    <location>
        <begin position="2073"/>
        <end position="2089"/>
    </location>
</feature>
<keyword evidence="6" id="KW-1185">Reference proteome</keyword>
<protein>
    <recommendedName>
        <fullName evidence="8">Rapamycin-insensitive companion of mTOR</fullName>
    </recommendedName>
</protein>
<organism evidence="6 7">
    <name type="scientific">Trichobilharzia regenti</name>
    <name type="common">Nasal bird schistosome</name>
    <dbReference type="NCBI Taxonomy" id="157069"/>
    <lineage>
        <taxon>Eukaryota</taxon>
        <taxon>Metazoa</taxon>
        <taxon>Spiralia</taxon>
        <taxon>Lophotrochozoa</taxon>
        <taxon>Platyhelminthes</taxon>
        <taxon>Trematoda</taxon>
        <taxon>Digenea</taxon>
        <taxon>Strigeidida</taxon>
        <taxon>Schistosomatoidea</taxon>
        <taxon>Schistosomatidae</taxon>
        <taxon>Trichobilharzia</taxon>
    </lineage>
</organism>
<feature type="compositionally biased region" description="Polar residues" evidence="2">
    <location>
        <begin position="2192"/>
        <end position="2203"/>
    </location>
</feature>
<dbReference type="InterPro" id="IPR028267">
    <property type="entry name" value="Pianissimo_N"/>
</dbReference>
<feature type="compositionally biased region" description="Polar residues" evidence="2">
    <location>
        <begin position="1860"/>
        <end position="1876"/>
    </location>
</feature>
<feature type="domain" description="Rapamycin-insensitive companion of mTOR middle" evidence="3">
    <location>
        <begin position="831"/>
        <end position="1236"/>
    </location>
</feature>
<feature type="region of interest" description="Disordered" evidence="2">
    <location>
        <begin position="231"/>
        <end position="255"/>
    </location>
</feature>
<dbReference type="SUPFAM" id="SSF48371">
    <property type="entry name" value="ARM repeat"/>
    <property type="match status" value="1"/>
</dbReference>
<feature type="compositionally biased region" description="Polar residues" evidence="2">
    <location>
        <begin position="2234"/>
        <end position="2245"/>
    </location>
</feature>
<dbReference type="Pfam" id="PF14664">
    <property type="entry name" value="RICTOR_N"/>
    <property type="match status" value="2"/>
</dbReference>
<proteinExistence type="inferred from homology"/>
<feature type="domain" description="Rapamycin-insensitive companion of mTOR N-terminal" evidence="4">
    <location>
        <begin position="72"/>
        <end position="744"/>
    </location>
</feature>
<dbReference type="PANTHER" id="PTHR13298:SF11">
    <property type="entry name" value="RAPAMYCIN-INSENSITIVE COMPANION OF MTOR"/>
    <property type="match status" value="1"/>
</dbReference>
<sequence>MPQDSCFRRLKGYTTRTSVQHSVSSLGIDLKKDTLSILQDLLTGIYNDFMVIYQPYNRSDPTLDVSTQQRIVARLNVLVLISKRVFQALPANSSLRIPLLQAVYHILRLPLWHYNRSLRCSALRCLRYYVHSAQDMELLLKCRLDLLISRCMDLSYHQSNVVPSNKLIGNSTLRGVDYQHHHHQPHHHRARFVIPYDSSLVSPTPVSSYCQPSKQSPSYQGNESIDQLNEMSRKGVSVTRFRRSSPAKDYSGLPIKSSLTTRNTIESSYMPGATSERPAVLRLIYHLVNLSPHLIPPSLIHAIAAPCLDALNYTIMSPDDKRGFRGGGGGGGGGRGHACVVTGGLRRRTSPTGIIHYPLCTAGDLPGIGMKLNDTNYDTEVDTTTIRSCLLILSELVILAPERLTVDTSSSFVRHSKIKSPAYCFHQENASTAPGSNNNNATKEPLPVVGRTIIHALMSTFAYTSTMYTYHSSRIHEAVMLTLITILNRSDYAQFLPNRVISKFFVAYTSTSHSLLHRKSSFDTYPSFTLCARNALILMFRSWPGIFHFTRDGVSNLKTLLYTLAVGSTENRNQILDLLYSLFPTIPVPHPSVKDMEPTILGLIEALSTGSSSLLPVMYAPNSNSRKKTNIFTTAAAADEMSSLPKSRRFVSSILPVRRPSSSSNTWDIDGGFIAAEGCRLFSKYDSIGFDVMNNYYALLLAILIQAGLYEALMRAISDSNQVTSIRAGYLLGSLAYKVESLLPHEHPVCKRLHQVGLLRPETPGSQLAVLWLERIHRVMQSHEARLRDPSNFISVPYHSPFLECLAKRSVDASSSSSPARHSAFTDNMELTDATLDHLIASSNVLSFKAKSQHGRFSQCQMTTTSCSSKPPDVWDWDILTTLGRRLAVTRTTFSWESKSRSKFLRSLMEFLTPDETYRRDLTSSSDKYAPALPTIGRSLSSIPNKPSILPADSLFNVVINGNRSCLQQNLDYCTNLQGIDRLLYNRENKLFSNNDNICKEINPKDDNFNLLSSHLVNSSNAYLNLAWLSHDWPHASAAGILASGLISHLAYYSPTSEPSQFLDRFLTVLHLCLKFTLSKITTDSSINGENLPEEKSSSDNSIPSNNNNIDNTNDNANLILLFSPKLLNKSCSSLILLAASQLTTSDVGESRLEKNDLCIDFQSILMFPSKLKRHGTSVTTDSQKYFLCHAKVILSSLDYSRPSKMSRMLLTTAAIQGIKALRIYTIRLIRLLFRLKLPFLASWCIDLVVKLCMDPSKKVRRLALCLLEELCWDPANVQALSQNILQRNSQTKDKRSSILTCFAAYLLNTNTGPIGHRIFSRVLSITNVFDQLYMHKIIKQPNSLVGYVYDGRERNNNNKLKNCHIPSDNPHNDFIDTSPDNDKLSSVINPTPRPPGDEDDDDHYAEVNDTNGDNDQASILCDPINWILDIAKKYYNEAYAKDMDTRLTSMFVTYETRKSTNASYANAESHSKNLLLPVISIMGLEKSSYVNFTTDNDENDRDHDDDDDDLEDSVDHPSNTEFTFEDNYFIEGADNNADDDGHDTYYLPPPLSTARSVSYHKLSNGCDSYHCLALLKHPYGCLAEHRHGIDLLDKRMDLELAVANIRAYESRLSSRNTTTAMMDENFEKFPINDTNTLLKLKADMWALAHACSTSFGQLWLSKHPELVKLFTNITLHSSTMSVRAIAWICLNLITSCPNGYFRKCQGSSISAKNQQACSEPLDCDELTNDWPFIPYTDNNNNNNESSHSNKNNASENVISDNLEFHTTLQPNSAQLDAVKFDQDAFQSDNGLLSDVYDVVGPSVHYETEHKTDKHVVDRKPSKPSIRSQVVENLNRSRRRWWFHRHCSPNHRRFSPPACESSSFFSNNPQQRQQQVSCNRSNHSSLTSSSQLPAFICEISPRGNNSLLSSSQQPYLTWTHRNCIQHRQTVLTAPLTSSRLTPVCDHDTVNNDNNKSIIDHSWTSSADVYLTNKRQLICLPKDIHILGNKKYTTVENTYQFIQQSSIFANQSFTCRQFDRLRCSMTLSNAQKSSCKPFKSFIDVAVDAQMLLSAYSQRKCSSTLSSIPADEISVDTSNPDGVINSGTSDNENQLYSSDSIQVTGASNCSSSHDGETSRKVSLKSDELMKQISLPPLSTSNSLLSSESCLLQKDAESRPPAPPAAEGKLDVISNWLISSDDDVNKTNLATSENIKLSSHNNTPTETLMYPNTPLDPSPIPKTANDTDNDDNNTNNKASGGKSSCRRQSSGFSPDGCLSLSCLASLNVNNDCQCDEAVLTEQNIWYNQLVDSICSLMPSVFSSSRGDTGLDHLIKKAVKLQQSSKGAIQLFNACTYTLIADLLGAYTFSRQARTKIQSVFLCFQLDELLVDANNSLTELEKCLTSSNR</sequence>
<feature type="region of interest" description="Disordered" evidence="2">
    <location>
        <begin position="1087"/>
        <end position="1110"/>
    </location>
</feature>
<dbReference type="SMART" id="SM01307">
    <property type="entry name" value="RICTOR_M"/>
    <property type="match status" value="1"/>
</dbReference>